<sequence>MQEKKYRVVEKNVVECCPFFTDLMFITIEASAELESDITELPDIKVDNKEKLLGRKKKANKVRLSKQLCIKELHSYLHKIQIRGIDLVLVLCSKRKILDFYVATLISLNQKR</sequence>
<evidence type="ECO:0000313" key="1">
    <source>
        <dbReference type="EnsemblMetazoa" id="GPAI030372-PA"/>
    </source>
</evidence>
<dbReference type="AlphaFoldDB" id="A0A1B0A048"/>
<name>A0A1B0A048_GLOPL</name>
<keyword evidence="2" id="KW-1185">Reference proteome</keyword>
<reference evidence="1" key="2">
    <citation type="submission" date="2020-05" db="UniProtKB">
        <authorList>
            <consortium name="EnsemblMetazoa"/>
        </authorList>
    </citation>
    <scope>IDENTIFICATION</scope>
    <source>
        <strain evidence="1">IAEA</strain>
    </source>
</reference>
<dbReference type="VEuPathDB" id="VectorBase:GPAI030372"/>
<dbReference type="Proteomes" id="UP000092445">
    <property type="component" value="Unassembled WGS sequence"/>
</dbReference>
<accession>A0A1B0A048</accession>
<evidence type="ECO:0000313" key="2">
    <source>
        <dbReference type="Proteomes" id="UP000092445"/>
    </source>
</evidence>
<reference evidence="2" key="1">
    <citation type="submission" date="2014-03" db="EMBL/GenBank/DDBJ databases">
        <authorList>
            <person name="Aksoy S."/>
            <person name="Warren W."/>
            <person name="Wilson R.K."/>
        </authorList>
    </citation>
    <scope>NUCLEOTIDE SEQUENCE [LARGE SCALE GENOMIC DNA]</scope>
    <source>
        <strain evidence="2">IAEA</strain>
    </source>
</reference>
<proteinExistence type="predicted"/>
<protein>
    <submittedName>
        <fullName evidence="1">Uncharacterized protein</fullName>
    </submittedName>
</protein>
<organism evidence="1 2">
    <name type="scientific">Glossina pallidipes</name>
    <name type="common">Tsetse fly</name>
    <dbReference type="NCBI Taxonomy" id="7398"/>
    <lineage>
        <taxon>Eukaryota</taxon>
        <taxon>Metazoa</taxon>
        <taxon>Ecdysozoa</taxon>
        <taxon>Arthropoda</taxon>
        <taxon>Hexapoda</taxon>
        <taxon>Insecta</taxon>
        <taxon>Pterygota</taxon>
        <taxon>Neoptera</taxon>
        <taxon>Endopterygota</taxon>
        <taxon>Diptera</taxon>
        <taxon>Brachycera</taxon>
        <taxon>Muscomorpha</taxon>
        <taxon>Hippoboscoidea</taxon>
        <taxon>Glossinidae</taxon>
        <taxon>Glossina</taxon>
    </lineage>
</organism>
<dbReference type="EnsemblMetazoa" id="GPAI030372-RA">
    <property type="protein sequence ID" value="GPAI030372-PA"/>
    <property type="gene ID" value="GPAI030372"/>
</dbReference>